<accession>A0ACA9MZ21</accession>
<evidence type="ECO:0000313" key="1">
    <source>
        <dbReference type="EMBL" id="CAG8614212.1"/>
    </source>
</evidence>
<organism evidence="1 2">
    <name type="scientific">Racocetra persica</name>
    <dbReference type="NCBI Taxonomy" id="160502"/>
    <lineage>
        <taxon>Eukaryota</taxon>
        <taxon>Fungi</taxon>
        <taxon>Fungi incertae sedis</taxon>
        <taxon>Mucoromycota</taxon>
        <taxon>Glomeromycotina</taxon>
        <taxon>Glomeromycetes</taxon>
        <taxon>Diversisporales</taxon>
        <taxon>Gigasporaceae</taxon>
        <taxon>Racocetra</taxon>
    </lineage>
</organism>
<dbReference type="EMBL" id="CAJVQC010010246">
    <property type="protein sequence ID" value="CAG8614212.1"/>
    <property type="molecule type" value="Genomic_DNA"/>
</dbReference>
<keyword evidence="2" id="KW-1185">Reference proteome</keyword>
<proteinExistence type="predicted"/>
<comment type="caution">
    <text evidence="1">The sequence shown here is derived from an EMBL/GenBank/DDBJ whole genome shotgun (WGS) entry which is preliminary data.</text>
</comment>
<protein>
    <submittedName>
        <fullName evidence="1">8387_t:CDS:1</fullName>
    </submittedName>
</protein>
<sequence length="77" mass="9238">MDDVEQKIHEWRKLMTFYNKIGKIYEKEELEILKAFKAADKLIPTLPRNLQKDPQAIYTSRLLDFSAQVTEMIYFQI</sequence>
<reference evidence="1" key="1">
    <citation type="submission" date="2021-06" db="EMBL/GenBank/DDBJ databases">
        <authorList>
            <person name="Kallberg Y."/>
            <person name="Tangrot J."/>
            <person name="Rosling A."/>
        </authorList>
    </citation>
    <scope>NUCLEOTIDE SEQUENCE</scope>
    <source>
        <strain evidence="1">MA461A</strain>
    </source>
</reference>
<gene>
    <name evidence="1" type="ORF">RPERSI_LOCUS6430</name>
</gene>
<dbReference type="Proteomes" id="UP000789920">
    <property type="component" value="Unassembled WGS sequence"/>
</dbReference>
<evidence type="ECO:0000313" key="2">
    <source>
        <dbReference type="Proteomes" id="UP000789920"/>
    </source>
</evidence>
<name>A0ACA9MZ21_9GLOM</name>